<evidence type="ECO:0000256" key="6">
    <source>
        <dbReference type="ARBA" id="ARBA00022989"/>
    </source>
</evidence>
<proteinExistence type="inferred from homology"/>
<feature type="transmembrane region" description="Helical" evidence="10">
    <location>
        <begin position="191"/>
        <end position="218"/>
    </location>
</feature>
<gene>
    <name evidence="11" type="ORF">LPLAT_LOCUS14173</name>
</gene>
<accession>A0AAV2P8E3</accession>
<reference evidence="11" key="1">
    <citation type="submission" date="2024-04" db="EMBL/GenBank/DDBJ databases">
        <authorList>
            <consortium name="Molecular Ecology Group"/>
        </authorList>
    </citation>
    <scope>NUCLEOTIDE SEQUENCE</scope>
</reference>
<keyword evidence="3 10" id="KW-0716">Sensory transduction</keyword>
<evidence type="ECO:0000256" key="9">
    <source>
        <dbReference type="ARBA" id="ARBA00023224"/>
    </source>
</evidence>
<keyword evidence="4 10" id="KW-0812">Transmembrane</keyword>
<evidence type="ECO:0000256" key="1">
    <source>
        <dbReference type="ARBA" id="ARBA00004651"/>
    </source>
</evidence>
<sequence length="402" mass="45450">MCRSVTKDLHDHSVQLNRWFLKPIGAWPRSTTTSSSEKAVSRALIFICYFLIAFTVVPCALNIFLEEKDVELKLRAIGPLSHWLMGGMNYCSLLLRSADIHRCVRHMEMDWRIIKRSRHREIMARNARLGRFVAGFCAIFMHGGVFSYSIVSGMTTVMVPIDDNRSVPMLQLPCPSYSKFVDARFSPANEIVLIMQLFSCFIVNSTTVGACSLAAVFAMHACGQLDILTLRLDKLVEGEGVKESDSAQRRLADIVDHHLRVLRFIARIEDVMHQICLVELVGCTFNLCMLGYYSITWWNKIDAKGIAAYIIVYISMSFNIFIFCYIGEILTQQCKKVGETAYMTDWYRLPHKTALGLILVISRSSAVIKITAGKLIQLSIATFSDVIKTSLVYLNILRTVTT</sequence>
<evidence type="ECO:0000256" key="3">
    <source>
        <dbReference type="ARBA" id="ARBA00022606"/>
    </source>
</evidence>
<keyword evidence="9 10" id="KW-0807">Transducer</keyword>
<evidence type="ECO:0000256" key="7">
    <source>
        <dbReference type="ARBA" id="ARBA00023136"/>
    </source>
</evidence>
<evidence type="ECO:0000313" key="11">
    <source>
        <dbReference type="EMBL" id="CAL1689199.1"/>
    </source>
</evidence>
<feature type="transmembrane region" description="Helical" evidence="10">
    <location>
        <begin position="129"/>
        <end position="151"/>
    </location>
</feature>
<keyword evidence="8 10" id="KW-0675">Receptor</keyword>
<keyword evidence="12" id="KW-1185">Reference proteome</keyword>
<keyword evidence="7 10" id="KW-0472">Membrane</keyword>
<dbReference type="GO" id="GO:0005549">
    <property type="term" value="F:odorant binding"/>
    <property type="evidence" value="ECO:0007669"/>
    <property type="project" value="InterPro"/>
</dbReference>
<organism evidence="11 12">
    <name type="scientific">Lasius platythorax</name>
    <dbReference type="NCBI Taxonomy" id="488582"/>
    <lineage>
        <taxon>Eukaryota</taxon>
        <taxon>Metazoa</taxon>
        <taxon>Ecdysozoa</taxon>
        <taxon>Arthropoda</taxon>
        <taxon>Hexapoda</taxon>
        <taxon>Insecta</taxon>
        <taxon>Pterygota</taxon>
        <taxon>Neoptera</taxon>
        <taxon>Endopterygota</taxon>
        <taxon>Hymenoptera</taxon>
        <taxon>Apocrita</taxon>
        <taxon>Aculeata</taxon>
        <taxon>Formicoidea</taxon>
        <taxon>Formicidae</taxon>
        <taxon>Formicinae</taxon>
        <taxon>Lasius</taxon>
        <taxon>Lasius</taxon>
    </lineage>
</organism>
<comment type="subcellular location">
    <subcellularLocation>
        <location evidence="1 10">Cell membrane</location>
        <topology evidence="1 10">Multi-pass membrane protein</topology>
    </subcellularLocation>
</comment>
<dbReference type="Pfam" id="PF02949">
    <property type="entry name" value="7tm_6"/>
    <property type="match status" value="1"/>
</dbReference>
<dbReference type="AlphaFoldDB" id="A0AAV2P8E3"/>
<evidence type="ECO:0000256" key="4">
    <source>
        <dbReference type="ARBA" id="ARBA00022692"/>
    </source>
</evidence>
<keyword evidence="6 10" id="KW-1133">Transmembrane helix</keyword>
<evidence type="ECO:0000313" key="12">
    <source>
        <dbReference type="Proteomes" id="UP001497644"/>
    </source>
</evidence>
<feature type="transmembrane region" description="Helical" evidence="10">
    <location>
        <begin position="275"/>
        <end position="294"/>
    </location>
</feature>
<evidence type="ECO:0000256" key="2">
    <source>
        <dbReference type="ARBA" id="ARBA00022475"/>
    </source>
</evidence>
<dbReference type="GO" id="GO:0005886">
    <property type="term" value="C:plasma membrane"/>
    <property type="evidence" value="ECO:0007669"/>
    <property type="project" value="UniProtKB-SubCell"/>
</dbReference>
<feature type="transmembrane region" description="Helical" evidence="10">
    <location>
        <begin position="43"/>
        <end position="65"/>
    </location>
</feature>
<dbReference type="EMBL" id="OZ034832">
    <property type="protein sequence ID" value="CAL1689199.1"/>
    <property type="molecule type" value="Genomic_DNA"/>
</dbReference>
<dbReference type="GO" id="GO:0004984">
    <property type="term" value="F:olfactory receptor activity"/>
    <property type="evidence" value="ECO:0007669"/>
    <property type="project" value="InterPro"/>
</dbReference>
<name>A0AAV2P8E3_9HYME</name>
<dbReference type="PANTHER" id="PTHR21137">
    <property type="entry name" value="ODORANT RECEPTOR"/>
    <property type="match status" value="1"/>
</dbReference>
<feature type="transmembrane region" description="Helical" evidence="10">
    <location>
        <begin position="306"/>
        <end position="326"/>
    </location>
</feature>
<keyword evidence="2" id="KW-1003">Cell membrane</keyword>
<evidence type="ECO:0000256" key="5">
    <source>
        <dbReference type="ARBA" id="ARBA00022725"/>
    </source>
</evidence>
<dbReference type="PANTHER" id="PTHR21137:SF35">
    <property type="entry name" value="ODORANT RECEPTOR 19A-RELATED"/>
    <property type="match status" value="1"/>
</dbReference>
<dbReference type="Proteomes" id="UP001497644">
    <property type="component" value="Chromosome 9"/>
</dbReference>
<keyword evidence="5 10" id="KW-0552">Olfaction</keyword>
<dbReference type="InterPro" id="IPR004117">
    <property type="entry name" value="7tm6_olfct_rcpt"/>
</dbReference>
<comment type="caution">
    <text evidence="10">Lacks conserved residue(s) required for the propagation of feature annotation.</text>
</comment>
<dbReference type="GO" id="GO:0007165">
    <property type="term" value="P:signal transduction"/>
    <property type="evidence" value="ECO:0007669"/>
    <property type="project" value="UniProtKB-KW"/>
</dbReference>
<evidence type="ECO:0000256" key="10">
    <source>
        <dbReference type="RuleBase" id="RU351113"/>
    </source>
</evidence>
<protein>
    <recommendedName>
        <fullName evidence="10">Odorant receptor</fullName>
    </recommendedName>
</protein>
<evidence type="ECO:0000256" key="8">
    <source>
        <dbReference type="ARBA" id="ARBA00023170"/>
    </source>
</evidence>
<comment type="similarity">
    <text evidence="10">Belongs to the insect chemoreceptor superfamily. Heteromeric odorant receptor channel (TC 1.A.69) family.</text>
</comment>